<protein>
    <submittedName>
        <fullName evidence="2">Uncharacterized protein</fullName>
    </submittedName>
</protein>
<dbReference type="EMBL" id="JANPWB010000001">
    <property type="protein sequence ID" value="KAJ1216254.1"/>
    <property type="molecule type" value="Genomic_DNA"/>
</dbReference>
<accession>A0AAV7WSG0</accession>
<evidence type="ECO:0000256" key="1">
    <source>
        <dbReference type="SAM" id="MobiDB-lite"/>
    </source>
</evidence>
<organism evidence="2 3">
    <name type="scientific">Pleurodeles waltl</name>
    <name type="common">Iberian ribbed newt</name>
    <dbReference type="NCBI Taxonomy" id="8319"/>
    <lineage>
        <taxon>Eukaryota</taxon>
        <taxon>Metazoa</taxon>
        <taxon>Chordata</taxon>
        <taxon>Craniata</taxon>
        <taxon>Vertebrata</taxon>
        <taxon>Euteleostomi</taxon>
        <taxon>Amphibia</taxon>
        <taxon>Batrachia</taxon>
        <taxon>Caudata</taxon>
        <taxon>Salamandroidea</taxon>
        <taxon>Salamandridae</taxon>
        <taxon>Pleurodelinae</taxon>
        <taxon>Pleurodeles</taxon>
    </lineage>
</organism>
<feature type="region of interest" description="Disordered" evidence="1">
    <location>
        <begin position="138"/>
        <end position="187"/>
    </location>
</feature>
<reference evidence="2" key="1">
    <citation type="journal article" date="2022" name="bioRxiv">
        <title>Sequencing and chromosome-scale assembly of the giantPleurodeles waltlgenome.</title>
        <authorList>
            <person name="Brown T."/>
            <person name="Elewa A."/>
            <person name="Iarovenko S."/>
            <person name="Subramanian E."/>
            <person name="Araus A.J."/>
            <person name="Petzold A."/>
            <person name="Susuki M."/>
            <person name="Suzuki K.-i.T."/>
            <person name="Hayashi T."/>
            <person name="Toyoda A."/>
            <person name="Oliveira C."/>
            <person name="Osipova E."/>
            <person name="Leigh N.D."/>
            <person name="Simon A."/>
            <person name="Yun M.H."/>
        </authorList>
    </citation>
    <scope>NUCLEOTIDE SEQUENCE</scope>
    <source>
        <strain evidence="2">20211129_DDA</strain>
        <tissue evidence="2">Liver</tissue>
    </source>
</reference>
<gene>
    <name evidence="2" type="ORF">NDU88_003858</name>
</gene>
<evidence type="ECO:0000313" key="2">
    <source>
        <dbReference type="EMBL" id="KAJ1216254.1"/>
    </source>
</evidence>
<sequence length="207" mass="22630">MVPVSFVEQIEVSLVSLGDKETVSKAHMPANTSKYRQWVTIDGQRVEALRDTEASMTTVRGQLLSAEQVIPNTFHQVIVTDNRNDLEHTAWKQEQLRSQWEMLGLPEWVCMSTRSMAAQKGSQGSLVPGTMAQTAAQRKGKGCGKPASDIPTVVDGVPEEEAPEPTGEDIADLGNLPELAGRPVEGGKTREEFCKAQKECPTLEGLR</sequence>
<proteinExistence type="predicted"/>
<name>A0AAV7WSG0_PLEWA</name>
<dbReference type="AlphaFoldDB" id="A0AAV7WSG0"/>
<keyword evidence="3" id="KW-1185">Reference proteome</keyword>
<dbReference type="Proteomes" id="UP001066276">
    <property type="component" value="Chromosome 1_1"/>
</dbReference>
<comment type="caution">
    <text evidence="2">The sequence shown here is derived from an EMBL/GenBank/DDBJ whole genome shotgun (WGS) entry which is preliminary data.</text>
</comment>
<evidence type="ECO:0000313" key="3">
    <source>
        <dbReference type="Proteomes" id="UP001066276"/>
    </source>
</evidence>
<feature type="compositionally biased region" description="Acidic residues" evidence="1">
    <location>
        <begin position="157"/>
        <end position="171"/>
    </location>
</feature>